<dbReference type="RefSeq" id="WP_281752003.1">
    <property type="nucleotide sequence ID" value="NZ_BRVP01000003.1"/>
</dbReference>
<feature type="signal peptide" evidence="6">
    <location>
        <begin position="1"/>
        <end position="21"/>
    </location>
</feature>
<dbReference type="InterPro" id="IPR012944">
    <property type="entry name" value="SusD_RagB_dom"/>
</dbReference>
<dbReference type="AlphaFoldDB" id="A0A9W6B512"/>
<dbReference type="SUPFAM" id="SSF48452">
    <property type="entry name" value="TPR-like"/>
    <property type="match status" value="1"/>
</dbReference>
<evidence type="ECO:0000256" key="2">
    <source>
        <dbReference type="ARBA" id="ARBA00006275"/>
    </source>
</evidence>
<dbReference type="PROSITE" id="PS51257">
    <property type="entry name" value="PROKAR_LIPOPROTEIN"/>
    <property type="match status" value="1"/>
</dbReference>
<dbReference type="InterPro" id="IPR011990">
    <property type="entry name" value="TPR-like_helical_dom_sf"/>
</dbReference>
<dbReference type="Gene3D" id="1.10.3780.10">
    <property type="entry name" value="SusD-like"/>
    <property type="match status" value="1"/>
</dbReference>
<dbReference type="Gene3D" id="1.25.40.10">
    <property type="entry name" value="Tetratricopeptide repeat domain"/>
    <property type="match status" value="1"/>
</dbReference>
<dbReference type="Pfam" id="PF07980">
    <property type="entry name" value="SusD_RagB"/>
    <property type="match status" value="1"/>
</dbReference>
<comment type="subcellular location">
    <subcellularLocation>
        <location evidence="1">Cell outer membrane</location>
    </subcellularLocation>
</comment>
<feature type="domain" description="SusD-like N-terminal" evidence="8">
    <location>
        <begin position="121"/>
        <end position="234"/>
    </location>
</feature>
<keyword evidence="5" id="KW-0998">Cell outer membrane</keyword>
<organism evidence="9 10">
    <name type="scientific">Neptunitalea chrysea</name>
    <dbReference type="NCBI Taxonomy" id="1647581"/>
    <lineage>
        <taxon>Bacteria</taxon>
        <taxon>Pseudomonadati</taxon>
        <taxon>Bacteroidota</taxon>
        <taxon>Flavobacteriia</taxon>
        <taxon>Flavobacteriales</taxon>
        <taxon>Flavobacteriaceae</taxon>
        <taxon>Neptunitalea</taxon>
    </lineage>
</organism>
<dbReference type="CDD" id="cd08977">
    <property type="entry name" value="SusD"/>
    <property type="match status" value="1"/>
</dbReference>
<evidence type="ECO:0000256" key="5">
    <source>
        <dbReference type="ARBA" id="ARBA00023237"/>
    </source>
</evidence>
<name>A0A9W6B512_9FLAO</name>
<sequence length="539" mass="59566">MKYLYKLSYLVVFAVMFTACMDDLDQSPTDPDVFTEEDVFASADEAKSALAKLYAGFALTGQTGPAGDPDITNLDEGASQFTRLLFVLNELPTDEAVNGWGDAGVPNFHQMDWSAGNDFLEAMYYRLALEVSYCNSFIDNATALNSDTDVQYYIAEARFLRAYAYSYLMDFFGNVPIVTSVSTDLPMQSTREEIFTFVEAELLEVQDLLPDSGATEYGRVDKVAAWALLSRIYLNAETWIGENRYSDCVTYSEMVISSSYQINTTDANGNGNAYDELFLADNDSNGAQNEFIFTANFDGINSTTYGGSTYLVFAAIGGDMVASEYGVNGGWAGNRVTKSLVEKFNDAITASDSDGYPTAWSDSRAMFYTEGQNYEIETISNTFTDGYANVKFKNIKSDGSTGNDVNQTFVDTDVPLIRVAEIYLNYAEAVLRGGGGSNTNAVTYINELRERAYGNSSNNINATNLNLDFVLDERARELQWEGFRRTDLIRYGYFTSSTYLWPFKGGAANGVGISSYRVLYPIPTSILTVNPNMTQNSGY</sequence>
<dbReference type="EMBL" id="BRVP01000003">
    <property type="protein sequence ID" value="GLB51447.1"/>
    <property type="molecule type" value="Genomic_DNA"/>
</dbReference>
<keyword evidence="3 6" id="KW-0732">Signal</keyword>
<keyword evidence="10" id="KW-1185">Reference proteome</keyword>
<dbReference type="Gene3D" id="1.25.40.390">
    <property type="match status" value="1"/>
</dbReference>
<evidence type="ECO:0000256" key="1">
    <source>
        <dbReference type="ARBA" id="ARBA00004442"/>
    </source>
</evidence>
<keyword evidence="4" id="KW-0472">Membrane</keyword>
<evidence type="ECO:0000259" key="7">
    <source>
        <dbReference type="Pfam" id="PF07980"/>
    </source>
</evidence>
<feature type="chain" id="PRO_5040781017" evidence="6">
    <location>
        <begin position="22"/>
        <end position="539"/>
    </location>
</feature>
<dbReference type="Pfam" id="PF14322">
    <property type="entry name" value="SusD-like_3"/>
    <property type="match status" value="1"/>
</dbReference>
<accession>A0A9W6B512</accession>
<feature type="domain" description="RagB/SusD" evidence="7">
    <location>
        <begin position="368"/>
        <end position="539"/>
    </location>
</feature>
<protein>
    <submittedName>
        <fullName evidence="9">Outer membrane protein</fullName>
    </submittedName>
</protein>
<evidence type="ECO:0000313" key="10">
    <source>
        <dbReference type="Proteomes" id="UP001143545"/>
    </source>
</evidence>
<dbReference type="InterPro" id="IPR033985">
    <property type="entry name" value="SusD-like_N"/>
</dbReference>
<evidence type="ECO:0000313" key="9">
    <source>
        <dbReference type="EMBL" id="GLB51447.1"/>
    </source>
</evidence>
<proteinExistence type="inferred from homology"/>
<evidence type="ECO:0000256" key="4">
    <source>
        <dbReference type="ARBA" id="ARBA00023136"/>
    </source>
</evidence>
<reference evidence="9" key="1">
    <citation type="submission" date="2022-07" db="EMBL/GenBank/DDBJ databases">
        <title>Taxonomy of Novel Oxalotrophic and Methylotrophic Bacteria.</title>
        <authorList>
            <person name="Sahin N."/>
            <person name="Tani A."/>
        </authorList>
    </citation>
    <scope>NUCLEOTIDE SEQUENCE</scope>
    <source>
        <strain evidence="9">AM327</strain>
    </source>
</reference>
<gene>
    <name evidence="9" type="ORF">NBRC110019_04860</name>
</gene>
<evidence type="ECO:0000256" key="3">
    <source>
        <dbReference type="ARBA" id="ARBA00022729"/>
    </source>
</evidence>
<comment type="caution">
    <text evidence="9">The sequence shown here is derived from an EMBL/GenBank/DDBJ whole genome shotgun (WGS) entry which is preliminary data.</text>
</comment>
<comment type="similarity">
    <text evidence="2">Belongs to the SusD family.</text>
</comment>
<evidence type="ECO:0000256" key="6">
    <source>
        <dbReference type="SAM" id="SignalP"/>
    </source>
</evidence>
<evidence type="ECO:0000259" key="8">
    <source>
        <dbReference type="Pfam" id="PF14322"/>
    </source>
</evidence>
<dbReference type="GO" id="GO:0009279">
    <property type="term" value="C:cell outer membrane"/>
    <property type="evidence" value="ECO:0007669"/>
    <property type="project" value="UniProtKB-SubCell"/>
</dbReference>
<dbReference type="Proteomes" id="UP001143545">
    <property type="component" value="Unassembled WGS sequence"/>
</dbReference>